<comment type="caution">
    <text evidence="3">The sequence shown here is derived from an EMBL/GenBank/DDBJ whole genome shotgun (WGS) entry which is preliminary data.</text>
</comment>
<feature type="transmembrane region" description="Helical" evidence="1">
    <location>
        <begin position="261"/>
        <end position="279"/>
    </location>
</feature>
<sequence length="331" mass="37615">MPLFSIIIPVYNRPDETKELLESLSLQTEKDFETIIVEDGSAVPCREAAERFTESANVRYFFKANEGRSAARNYGMERATGEWLVFFDSDCIIPRDYFKTVKGCIADAGFDCYGGPDAADDSFTTLQKAINYSMTSFFTTGGIRGKKGGMEKFLPRTFNMGFSREVYKKVGGFRDMFGEDIDMSLRIRENGFRTVLLTDAFVFHKRRNTLRSFSRQMIIFGRSRIELYLLHPDSLKIVHLLPAVFMCGSIMLLLLSVLSPWFLLPLGIYYAALVCEAAIKNRSAKVAALAPVTATIQLWGYACGFIRAFVMEVIFKRKGDKEAEMRRLKFK</sequence>
<dbReference type="Gene3D" id="3.90.550.10">
    <property type="entry name" value="Spore Coat Polysaccharide Biosynthesis Protein SpsA, Chain A"/>
    <property type="match status" value="1"/>
</dbReference>
<dbReference type="InterPro" id="IPR050834">
    <property type="entry name" value="Glycosyltransf_2"/>
</dbReference>
<evidence type="ECO:0000259" key="2">
    <source>
        <dbReference type="Pfam" id="PF00535"/>
    </source>
</evidence>
<dbReference type="PANTHER" id="PTHR43685:SF2">
    <property type="entry name" value="GLYCOSYLTRANSFERASE 2-LIKE DOMAIN-CONTAINING PROTEIN"/>
    <property type="match status" value="1"/>
</dbReference>
<dbReference type="Pfam" id="PF00535">
    <property type="entry name" value="Glycos_transf_2"/>
    <property type="match status" value="1"/>
</dbReference>
<evidence type="ECO:0000313" key="4">
    <source>
        <dbReference type="Proteomes" id="UP000823636"/>
    </source>
</evidence>
<keyword evidence="1" id="KW-0812">Transmembrane</keyword>
<proteinExistence type="predicted"/>
<dbReference type="InterPro" id="IPR001173">
    <property type="entry name" value="Glyco_trans_2-like"/>
</dbReference>
<dbReference type="PANTHER" id="PTHR43685">
    <property type="entry name" value="GLYCOSYLTRANSFERASE"/>
    <property type="match status" value="1"/>
</dbReference>
<feature type="domain" description="Glycosyltransferase 2-like" evidence="2">
    <location>
        <begin position="5"/>
        <end position="170"/>
    </location>
</feature>
<reference evidence="3" key="2">
    <citation type="journal article" date="2021" name="PeerJ">
        <title>Extensive microbial diversity within the chicken gut microbiome revealed by metagenomics and culture.</title>
        <authorList>
            <person name="Gilroy R."/>
            <person name="Ravi A."/>
            <person name="Getino M."/>
            <person name="Pursley I."/>
            <person name="Horton D.L."/>
            <person name="Alikhan N.F."/>
            <person name="Baker D."/>
            <person name="Gharbi K."/>
            <person name="Hall N."/>
            <person name="Watson M."/>
            <person name="Adriaenssens E.M."/>
            <person name="Foster-Nyarko E."/>
            <person name="Jarju S."/>
            <person name="Secka A."/>
            <person name="Antonio M."/>
            <person name="Oren A."/>
            <person name="Chaudhuri R.R."/>
            <person name="La Ragione R."/>
            <person name="Hildebrand F."/>
            <person name="Pallen M.J."/>
        </authorList>
    </citation>
    <scope>NUCLEOTIDE SEQUENCE</scope>
    <source>
        <strain evidence="3">G3-4614</strain>
    </source>
</reference>
<evidence type="ECO:0000256" key="1">
    <source>
        <dbReference type="SAM" id="Phobius"/>
    </source>
</evidence>
<dbReference type="Proteomes" id="UP000823636">
    <property type="component" value="Unassembled WGS sequence"/>
</dbReference>
<accession>A0A9D9E588</accession>
<reference evidence="3" key="1">
    <citation type="submission" date="2020-10" db="EMBL/GenBank/DDBJ databases">
        <authorList>
            <person name="Gilroy R."/>
        </authorList>
    </citation>
    <scope>NUCLEOTIDE SEQUENCE</scope>
    <source>
        <strain evidence="3">G3-4614</strain>
    </source>
</reference>
<name>A0A9D9E588_9BACT</name>
<feature type="transmembrane region" description="Helical" evidence="1">
    <location>
        <begin position="286"/>
        <end position="310"/>
    </location>
</feature>
<gene>
    <name evidence="3" type="ORF">IAC54_07560</name>
</gene>
<keyword evidence="1" id="KW-0472">Membrane</keyword>
<dbReference type="SUPFAM" id="SSF53448">
    <property type="entry name" value="Nucleotide-diphospho-sugar transferases"/>
    <property type="match status" value="1"/>
</dbReference>
<evidence type="ECO:0000313" key="3">
    <source>
        <dbReference type="EMBL" id="MBO8438735.1"/>
    </source>
</evidence>
<protein>
    <submittedName>
        <fullName evidence="3">Glycosyltransferase</fullName>
    </submittedName>
</protein>
<organism evidence="3 4">
    <name type="scientific">Candidatus Caccoplasma merdipullorum</name>
    <dbReference type="NCBI Taxonomy" id="2840718"/>
    <lineage>
        <taxon>Bacteria</taxon>
        <taxon>Pseudomonadati</taxon>
        <taxon>Bacteroidota</taxon>
        <taxon>Bacteroidia</taxon>
        <taxon>Bacteroidales</taxon>
        <taxon>Bacteroidaceae</taxon>
        <taxon>Bacteroidaceae incertae sedis</taxon>
        <taxon>Candidatus Caccoplasma</taxon>
    </lineage>
</organism>
<dbReference type="AlphaFoldDB" id="A0A9D9E588"/>
<dbReference type="EMBL" id="JADIMW010000078">
    <property type="protein sequence ID" value="MBO8438735.1"/>
    <property type="molecule type" value="Genomic_DNA"/>
</dbReference>
<dbReference type="InterPro" id="IPR029044">
    <property type="entry name" value="Nucleotide-diphossugar_trans"/>
</dbReference>
<keyword evidence="1" id="KW-1133">Transmembrane helix</keyword>